<evidence type="ECO:0000313" key="1">
    <source>
        <dbReference type="EMBL" id="TBL75985.1"/>
    </source>
</evidence>
<keyword evidence="2" id="KW-1185">Reference proteome</keyword>
<dbReference type="AlphaFoldDB" id="A0A4Q9DLD2"/>
<dbReference type="Proteomes" id="UP000293142">
    <property type="component" value="Unassembled WGS sequence"/>
</dbReference>
<comment type="caution">
    <text evidence="1">The sequence shown here is derived from an EMBL/GenBank/DDBJ whole genome shotgun (WGS) entry which is preliminary data.</text>
</comment>
<evidence type="ECO:0000313" key="2">
    <source>
        <dbReference type="Proteomes" id="UP000293142"/>
    </source>
</evidence>
<dbReference type="EMBL" id="SIRE01000015">
    <property type="protein sequence ID" value="TBL75985.1"/>
    <property type="molecule type" value="Genomic_DNA"/>
</dbReference>
<dbReference type="RefSeq" id="WP_131015331.1">
    <property type="nucleotide sequence ID" value="NZ_SIRE01000015.1"/>
</dbReference>
<reference evidence="1 2" key="1">
    <citation type="submission" date="2019-02" db="EMBL/GenBank/DDBJ databases">
        <title>Paenibacillus sp. nov., isolated from surface-sterilized tissue of Thalictrum simplex L.</title>
        <authorList>
            <person name="Tuo L."/>
        </authorList>
    </citation>
    <scope>NUCLEOTIDE SEQUENCE [LARGE SCALE GENOMIC DNA]</scope>
    <source>
        <strain evidence="1 2">N2SHLJ1</strain>
    </source>
</reference>
<accession>A0A4Q9DLD2</accession>
<organism evidence="1 2">
    <name type="scientific">Paenibacillus thalictri</name>
    <dbReference type="NCBI Taxonomy" id="2527873"/>
    <lineage>
        <taxon>Bacteria</taxon>
        <taxon>Bacillati</taxon>
        <taxon>Bacillota</taxon>
        <taxon>Bacilli</taxon>
        <taxon>Bacillales</taxon>
        <taxon>Paenibacillaceae</taxon>
        <taxon>Paenibacillus</taxon>
    </lineage>
</organism>
<proteinExistence type="predicted"/>
<name>A0A4Q9DLD2_9BACL</name>
<gene>
    <name evidence="1" type="ORF">EYB31_20715</name>
</gene>
<sequence>MGKKKGGRRKMAATAAKIVDFSLRKYEKDLSQYIQVKPIKRLSAKDMKESEDFIKHSWKRD</sequence>
<protein>
    <submittedName>
        <fullName evidence="1">Uncharacterized protein</fullName>
    </submittedName>
</protein>